<name>A0A1A7YC36_9TELE</name>
<feature type="region of interest" description="Disordered" evidence="1">
    <location>
        <begin position="1"/>
        <end position="56"/>
    </location>
</feature>
<dbReference type="AlphaFoldDB" id="A0A1A7YC36"/>
<gene>
    <name evidence="2" type="primary">GRASP</name>
</gene>
<feature type="compositionally biased region" description="Low complexity" evidence="1">
    <location>
        <begin position="27"/>
        <end position="37"/>
    </location>
</feature>
<proteinExistence type="predicted"/>
<feature type="compositionally biased region" description="Basic residues" evidence="1">
    <location>
        <begin position="17"/>
        <end position="26"/>
    </location>
</feature>
<accession>A0A1A7YC36</accession>
<feature type="region of interest" description="Disordered" evidence="1">
    <location>
        <begin position="82"/>
        <end position="112"/>
    </location>
</feature>
<evidence type="ECO:0000313" key="2">
    <source>
        <dbReference type="EMBL" id="SBP27500.1"/>
    </source>
</evidence>
<reference evidence="2" key="2">
    <citation type="submission" date="2016-06" db="EMBL/GenBank/DDBJ databases">
        <title>The genome of a short-lived fish provides insights into sex chromosome evolution and the genetic control of aging.</title>
        <authorList>
            <person name="Reichwald K."/>
            <person name="Felder M."/>
            <person name="Petzold A."/>
            <person name="Koch P."/>
            <person name="Groth M."/>
            <person name="Platzer M."/>
        </authorList>
    </citation>
    <scope>NUCLEOTIDE SEQUENCE</scope>
    <source>
        <tissue evidence="2">Brain</tissue>
    </source>
</reference>
<keyword evidence="2" id="KW-0675">Receptor</keyword>
<organism evidence="2">
    <name type="scientific">Iconisemion striatum</name>
    <dbReference type="NCBI Taxonomy" id="60296"/>
    <lineage>
        <taxon>Eukaryota</taxon>
        <taxon>Metazoa</taxon>
        <taxon>Chordata</taxon>
        <taxon>Craniata</taxon>
        <taxon>Vertebrata</taxon>
        <taxon>Euteleostomi</taxon>
        <taxon>Actinopterygii</taxon>
        <taxon>Neopterygii</taxon>
        <taxon>Teleostei</taxon>
        <taxon>Neoteleostei</taxon>
        <taxon>Acanthomorphata</taxon>
        <taxon>Ovalentaria</taxon>
        <taxon>Atherinomorphae</taxon>
        <taxon>Cyprinodontiformes</taxon>
        <taxon>Nothobranchiidae</taxon>
        <taxon>Iconisemion</taxon>
    </lineage>
</organism>
<feature type="compositionally biased region" description="Basic and acidic residues" evidence="1">
    <location>
        <begin position="42"/>
        <end position="56"/>
    </location>
</feature>
<evidence type="ECO:0000256" key="1">
    <source>
        <dbReference type="SAM" id="MobiDB-lite"/>
    </source>
</evidence>
<protein>
    <submittedName>
        <fullName evidence="2">GRP1 (General receptor for phosphoinositides 1)-associated scaffold protein</fullName>
    </submittedName>
</protein>
<sequence length="130" mass="14174">RGRPPLSDLPVPGGRKPGLRSPKKRTAAAPEAAASPSNQRAPHSDQDSADPQRQHSQLHERVIIIIIGWLWGEAGRIRLSAEETQTEELPPAPPEVHPGFESTAGGGGEQTMSHCLVKLTKDLKRWRQSD</sequence>
<dbReference type="EMBL" id="HADX01005268">
    <property type="protein sequence ID" value="SBP27500.1"/>
    <property type="molecule type" value="Transcribed_RNA"/>
</dbReference>
<feature type="non-terminal residue" evidence="2">
    <location>
        <position position="1"/>
    </location>
</feature>
<reference evidence="2" key="1">
    <citation type="submission" date="2016-05" db="EMBL/GenBank/DDBJ databases">
        <authorList>
            <person name="Lavstsen T."/>
            <person name="Jespersen J.S."/>
        </authorList>
    </citation>
    <scope>NUCLEOTIDE SEQUENCE</scope>
    <source>
        <tissue evidence="2">Brain</tissue>
    </source>
</reference>